<dbReference type="InterPro" id="IPR003661">
    <property type="entry name" value="HisK_dim/P_dom"/>
</dbReference>
<dbReference type="Proteomes" id="UP000595074">
    <property type="component" value="Chromosome"/>
</dbReference>
<evidence type="ECO:0000256" key="6">
    <source>
        <dbReference type="ARBA" id="ARBA00022777"/>
    </source>
</evidence>
<dbReference type="InterPro" id="IPR036097">
    <property type="entry name" value="HisK_dim/P_sf"/>
</dbReference>
<dbReference type="KEGG" id="sinu:IMZ28_07365"/>
<dbReference type="SUPFAM" id="SSF55874">
    <property type="entry name" value="ATPase domain of HSP90 chaperone/DNA topoisomerase II/histidine kinase"/>
    <property type="match status" value="1"/>
</dbReference>
<protein>
    <recommendedName>
        <fullName evidence="2">histidine kinase</fullName>
        <ecNumber evidence="2">2.7.13.3</ecNumber>
    </recommendedName>
</protein>
<dbReference type="EC" id="2.7.13.3" evidence="2"/>
<dbReference type="InterPro" id="IPR004358">
    <property type="entry name" value="Sig_transdc_His_kin-like_C"/>
</dbReference>
<evidence type="ECO:0000256" key="8">
    <source>
        <dbReference type="ARBA" id="ARBA00023012"/>
    </source>
</evidence>
<dbReference type="InterPro" id="IPR003594">
    <property type="entry name" value="HATPase_dom"/>
</dbReference>
<keyword evidence="3" id="KW-0597">Phosphoprotein</keyword>
<organism evidence="11 12">
    <name type="scientific">Sulfurovum indicum</name>
    <dbReference type="NCBI Taxonomy" id="2779528"/>
    <lineage>
        <taxon>Bacteria</taxon>
        <taxon>Pseudomonadati</taxon>
        <taxon>Campylobacterota</taxon>
        <taxon>Epsilonproteobacteria</taxon>
        <taxon>Campylobacterales</taxon>
        <taxon>Sulfurovaceae</taxon>
        <taxon>Sulfurovum</taxon>
    </lineage>
</organism>
<dbReference type="SMART" id="SM00388">
    <property type="entry name" value="HisKA"/>
    <property type="match status" value="1"/>
</dbReference>
<keyword evidence="9" id="KW-1133">Transmembrane helix</keyword>
<evidence type="ECO:0000313" key="11">
    <source>
        <dbReference type="EMBL" id="QOR61267.1"/>
    </source>
</evidence>
<dbReference type="GO" id="GO:0000155">
    <property type="term" value="F:phosphorelay sensor kinase activity"/>
    <property type="evidence" value="ECO:0007669"/>
    <property type="project" value="InterPro"/>
</dbReference>
<keyword evidence="7" id="KW-0067">ATP-binding</keyword>
<evidence type="ECO:0000256" key="9">
    <source>
        <dbReference type="SAM" id="Phobius"/>
    </source>
</evidence>
<evidence type="ECO:0000256" key="4">
    <source>
        <dbReference type="ARBA" id="ARBA00022679"/>
    </source>
</evidence>
<evidence type="ECO:0000256" key="3">
    <source>
        <dbReference type="ARBA" id="ARBA00022553"/>
    </source>
</evidence>
<evidence type="ECO:0000256" key="2">
    <source>
        <dbReference type="ARBA" id="ARBA00012438"/>
    </source>
</evidence>
<dbReference type="Gene3D" id="3.30.565.10">
    <property type="entry name" value="Histidine kinase-like ATPase, C-terminal domain"/>
    <property type="match status" value="1"/>
</dbReference>
<name>A0A7M1S1F8_9BACT</name>
<keyword evidence="5" id="KW-0547">Nucleotide-binding</keyword>
<keyword evidence="8" id="KW-0902">Two-component regulatory system</keyword>
<proteinExistence type="predicted"/>
<feature type="transmembrane region" description="Helical" evidence="9">
    <location>
        <begin position="216"/>
        <end position="240"/>
    </location>
</feature>
<feature type="domain" description="Histidine kinase" evidence="10">
    <location>
        <begin position="301"/>
        <end position="524"/>
    </location>
</feature>
<dbReference type="InterPro" id="IPR005467">
    <property type="entry name" value="His_kinase_dom"/>
</dbReference>
<dbReference type="Gene3D" id="1.10.287.130">
    <property type="match status" value="1"/>
</dbReference>
<dbReference type="PANTHER" id="PTHR43065:SF10">
    <property type="entry name" value="PEROXIDE STRESS-ACTIVATED HISTIDINE KINASE MAK3"/>
    <property type="match status" value="1"/>
</dbReference>
<keyword evidence="4" id="KW-0808">Transferase</keyword>
<keyword evidence="12" id="KW-1185">Reference proteome</keyword>
<accession>A0A7M1S1F8</accession>
<feature type="transmembrane region" description="Helical" evidence="9">
    <location>
        <begin position="20"/>
        <end position="44"/>
    </location>
</feature>
<keyword evidence="6 11" id="KW-0418">Kinase</keyword>
<dbReference type="InterPro" id="IPR036890">
    <property type="entry name" value="HATPase_C_sf"/>
</dbReference>
<dbReference type="SMART" id="SM00387">
    <property type="entry name" value="HATPase_c"/>
    <property type="match status" value="1"/>
</dbReference>
<dbReference type="PROSITE" id="PS50109">
    <property type="entry name" value="HIS_KIN"/>
    <property type="match status" value="1"/>
</dbReference>
<sequence>MNIKKMLQTIDQISFAYKSAFLLFIIMGGMISIIVLSQLSNYIIKNDFELLFEKRTKSIIKLETIKDIYIVNIKDTLQDIYHNDISQKQAKEVILLAKQLIKKEWSNYLNIISSKDYHTSFINNFIKKNFIANEQIPNTLLQKRIIENIKRRKNKIDTLLNKIFNQLKNNYKNTSTLLDEINYEIDSITIYLTNLTNYDLNLAIQEKRDTDKEIRILSLILNASIVLVFVFSALLSFLIISNFKKLHFALKGDILEKTEALQRLNKSLELRIKKEVANTKKKELIMFQQARLASMGEMIANIAHQWRQPLGSIMIIVQGLQAKMELGKLSPDILKEKVEDALLLGENMSDTLENFQNFFRPTTAKESFLLKECIEHSFRLSKYILDKHHIQIRIKVSDKIRLHSYYNELSHVFLNIISNAEDALATVSGEKFIEIIAKELKEKIYIYIVDSGGGIKEEILPHIFEPYFTTKYKSSGTGLGLYMSQQIIEKHIGGTIRCKNVCYTIGDKKFKHCTLFTIIIPNKKSEQHVN</sequence>
<dbReference type="CDD" id="cd00082">
    <property type="entry name" value="HisKA"/>
    <property type="match status" value="1"/>
</dbReference>
<dbReference type="AlphaFoldDB" id="A0A7M1S1F8"/>
<evidence type="ECO:0000256" key="1">
    <source>
        <dbReference type="ARBA" id="ARBA00000085"/>
    </source>
</evidence>
<evidence type="ECO:0000256" key="5">
    <source>
        <dbReference type="ARBA" id="ARBA00022741"/>
    </source>
</evidence>
<dbReference type="PANTHER" id="PTHR43065">
    <property type="entry name" value="SENSOR HISTIDINE KINASE"/>
    <property type="match status" value="1"/>
</dbReference>
<evidence type="ECO:0000256" key="7">
    <source>
        <dbReference type="ARBA" id="ARBA00022840"/>
    </source>
</evidence>
<dbReference type="SUPFAM" id="SSF47384">
    <property type="entry name" value="Homodimeric domain of signal transducing histidine kinase"/>
    <property type="match status" value="1"/>
</dbReference>
<comment type="catalytic activity">
    <reaction evidence="1">
        <text>ATP + protein L-histidine = ADP + protein N-phospho-L-histidine.</text>
        <dbReference type="EC" id="2.7.13.3"/>
    </reaction>
</comment>
<keyword evidence="9" id="KW-0812">Transmembrane</keyword>
<dbReference type="EMBL" id="CP063164">
    <property type="protein sequence ID" value="QOR61267.1"/>
    <property type="molecule type" value="Genomic_DNA"/>
</dbReference>
<gene>
    <name evidence="11" type="ORF">IMZ28_07365</name>
</gene>
<dbReference type="PRINTS" id="PR00344">
    <property type="entry name" value="BCTRLSENSOR"/>
</dbReference>
<dbReference type="GO" id="GO:0005524">
    <property type="term" value="F:ATP binding"/>
    <property type="evidence" value="ECO:0007669"/>
    <property type="project" value="UniProtKB-KW"/>
</dbReference>
<keyword evidence="9" id="KW-0472">Membrane</keyword>
<evidence type="ECO:0000313" key="12">
    <source>
        <dbReference type="Proteomes" id="UP000595074"/>
    </source>
</evidence>
<evidence type="ECO:0000259" key="10">
    <source>
        <dbReference type="PROSITE" id="PS50109"/>
    </source>
</evidence>
<dbReference type="Pfam" id="PF02518">
    <property type="entry name" value="HATPase_c"/>
    <property type="match status" value="1"/>
</dbReference>
<reference evidence="11 12" key="1">
    <citation type="submission" date="2020-10" db="EMBL/GenBank/DDBJ databases">
        <title>The genome of sulfurovum sp.</title>
        <authorList>
            <person name="Xie S."/>
            <person name="Shao Z."/>
            <person name="Jiang L."/>
        </authorList>
    </citation>
    <scope>NUCLEOTIDE SEQUENCE [LARGE SCALE GENOMIC DNA]</scope>
    <source>
        <strain evidence="11 12">ST-419</strain>
    </source>
</reference>